<dbReference type="Gene3D" id="3.60.15.10">
    <property type="entry name" value="Ribonuclease Z/Hydroxyacylglutathione hydrolase-like"/>
    <property type="match status" value="1"/>
</dbReference>
<protein>
    <submittedName>
        <fullName evidence="7">N-acyl homoserine lactonase family protein</fullName>
    </submittedName>
</protein>
<keyword evidence="8" id="KW-1185">Reference proteome</keyword>
<dbReference type="GO" id="GO:0016787">
    <property type="term" value="F:hydrolase activity"/>
    <property type="evidence" value="ECO:0007669"/>
    <property type="project" value="UniProtKB-KW"/>
</dbReference>
<dbReference type="SMART" id="SM00849">
    <property type="entry name" value="Lactamase_B"/>
    <property type="match status" value="1"/>
</dbReference>
<name>A0A934K404_9BACT</name>
<sequence>MKLYVLFLGECCIDKGAVISPGVGDGKRVHIPIPAYLVKTDDGKNIVIDTGMHRGHIEDPEYTWRGQEISQILLPVMRPEDYLVRRLADLDLAVEDITHVINTHLHFDHAGCNSLFKHAPIYVQREHYNVARDNPVFPNQYWNLPELHYELIDGEPELFPGIHMILTPGHAPYHQSILLRLQESGNILLCSDAIYCQDNLDHDAWGGQADPELAKESAEKLVGIAQEENALMIYGHDPDQWKTLRHAPFHYS</sequence>
<dbReference type="InterPro" id="IPR036866">
    <property type="entry name" value="RibonucZ/Hydroxyglut_hydro"/>
</dbReference>
<dbReference type="InterPro" id="IPR051013">
    <property type="entry name" value="MBL_superfamily_lactonases"/>
</dbReference>
<dbReference type="GO" id="GO:0046872">
    <property type="term" value="F:metal ion binding"/>
    <property type="evidence" value="ECO:0007669"/>
    <property type="project" value="UniProtKB-KW"/>
</dbReference>
<evidence type="ECO:0000256" key="5">
    <source>
        <dbReference type="ARBA" id="ARBA00022833"/>
    </source>
</evidence>
<evidence type="ECO:0000256" key="4">
    <source>
        <dbReference type="ARBA" id="ARBA00022801"/>
    </source>
</evidence>
<accession>A0A934K404</accession>
<organism evidence="7 8">
    <name type="scientific">Candidatus Nephthysia bennettiae</name>
    <dbReference type="NCBI Taxonomy" id="3127016"/>
    <lineage>
        <taxon>Bacteria</taxon>
        <taxon>Bacillati</taxon>
        <taxon>Candidatus Dormiibacterota</taxon>
        <taxon>Candidatus Dormibacteria</taxon>
        <taxon>Candidatus Dormibacterales</taxon>
        <taxon>Candidatus Dormibacteraceae</taxon>
        <taxon>Candidatus Nephthysia</taxon>
    </lineage>
</organism>
<dbReference type="Proteomes" id="UP000612893">
    <property type="component" value="Unassembled WGS sequence"/>
</dbReference>
<keyword evidence="4" id="KW-0378">Hydrolase</keyword>
<evidence type="ECO:0000256" key="1">
    <source>
        <dbReference type="ARBA" id="ARBA00001947"/>
    </source>
</evidence>
<dbReference type="PANTHER" id="PTHR42978:SF7">
    <property type="entry name" value="METALLO-HYDROLASE RV2300C-RELATED"/>
    <property type="match status" value="1"/>
</dbReference>
<proteinExistence type="inferred from homology"/>
<dbReference type="SUPFAM" id="SSF56281">
    <property type="entry name" value="Metallo-hydrolase/oxidoreductase"/>
    <property type="match status" value="1"/>
</dbReference>
<keyword evidence="5" id="KW-0862">Zinc</keyword>
<dbReference type="RefSeq" id="WP_338198761.1">
    <property type="nucleotide sequence ID" value="NZ_JAEKNR010000029.1"/>
</dbReference>
<dbReference type="CDD" id="cd07729">
    <property type="entry name" value="AHL_lactonase_MBL-fold"/>
    <property type="match status" value="1"/>
</dbReference>
<dbReference type="InterPro" id="IPR001279">
    <property type="entry name" value="Metallo-B-lactamas"/>
</dbReference>
<comment type="caution">
    <text evidence="7">The sequence shown here is derived from an EMBL/GenBank/DDBJ whole genome shotgun (WGS) entry which is preliminary data.</text>
</comment>
<evidence type="ECO:0000259" key="6">
    <source>
        <dbReference type="SMART" id="SM00849"/>
    </source>
</evidence>
<dbReference type="EMBL" id="JAEKNR010000029">
    <property type="protein sequence ID" value="MBJ7596927.1"/>
    <property type="molecule type" value="Genomic_DNA"/>
</dbReference>
<dbReference type="Pfam" id="PF00753">
    <property type="entry name" value="Lactamase_B"/>
    <property type="match status" value="1"/>
</dbReference>
<feature type="domain" description="Metallo-beta-lactamase" evidence="6">
    <location>
        <begin position="32"/>
        <end position="236"/>
    </location>
</feature>
<evidence type="ECO:0000256" key="3">
    <source>
        <dbReference type="ARBA" id="ARBA00022723"/>
    </source>
</evidence>
<evidence type="ECO:0000313" key="7">
    <source>
        <dbReference type="EMBL" id="MBJ7596927.1"/>
    </source>
</evidence>
<dbReference type="PANTHER" id="PTHR42978">
    <property type="entry name" value="QUORUM-QUENCHING LACTONASE YTNP-RELATED-RELATED"/>
    <property type="match status" value="1"/>
</dbReference>
<comment type="similarity">
    <text evidence="2">Belongs to the metallo-beta-lactamase superfamily.</text>
</comment>
<evidence type="ECO:0000313" key="8">
    <source>
        <dbReference type="Proteomes" id="UP000612893"/>
    </source>
</evidence>
<reference evidence="7" key="1">
    <citation type="submission" date="2020-10" db="EMBL/GenBank/DDBJ databases">
        <title>Ca. Dormibacterota MAGs.</title>
        <authorList>
            <person name="Montgomery K."/>
        </authorList>
    </citation>
    <scope>NUCLEOTIDE SEQUENCE [LARGE SCALE GENOMIC DNA]</scope>
    <source>
        <strain evidence="7">SC8812_S17_10</strain>
    </source>
</reference>
<dbReference type="AlphaFoldDB" id="A0A934K404"/>
<gene>
    <name evidence="7" type="ORF">JF922_02410</name>
</gene>
<evidence type="ECO:0000256" key="2">
    <source>
        <dbReference type="ARBA" id="ARBA00007749"/>
    </source>
</evidence>
<keyword evidence="3" id="KW-0479">Metal-binding</keyword>
<comment type="cofactor">
    <cofactor evidence="1">
        <name>Zn(2+)</name>
        <dbReference type="ChEBI" id="CHEBI:29105"/>
    </cofactor>
</comment>